<evidence type="ECO:0000256" key="1">
    <source>
        <dbReference type="ARBA" id="ARBA00001968"/>
    </source>
</evidence>
<dbReference type="SMART" id="SM00248">
    <property type="entry name" value="ANK"/>
    <property type="match status" value="6"/>
</dbReference>
<gene>
    <name evidence="8" type="ORF">MGAL_10B050064</name>
</gene>
<dbReference type="AlphaFoldDB" id="A0A8B6D3M1"/>
<dbReference type="SUPFAM" id="SSF48403">
    <property type="entry name" value="Ankyrin repeat"/>
    <property type="match status" value="1"/>
</dbReference>
<feature type="repeat" description="ANK" evidence="5">
    <location>
        <begin position="39"/>
        <end position="71"/>
    </location>
</feature>
<evidence type="ECO:0000313" key="8">
    <source>
        <dbReference type="EMBL" id="VDI13039.1"/>
    </source>
</evidence>
<dbReference type="SUPFAM" id="SSF52540">
    <property type="entry name" value="P-loop containing nucleoside triphosphate hydrolases"/>
    <property type="match status" value="1"/>
</dbReference>
<evidence type="ECO:0000256" key="2">
    <source>
        <dbReference type="ARBA" id="ARBA00022723"/>
    </source>
</evidence>
<evidence type="ECO:0000313" key="9">
    <source>
        <dbReference type="Proteomes" id="UP000596742"/>
    </source>
</evidence>
<dbReference type="InterPro" id="IPR036388">
    <property type="entry name" value="WH-like_DNA-bd_sf"/>
</dbReference>
<feature type="region of interest" description="Disordered" evidence="6">
    <location>
        <begin position="416"/>
        <end position="438"/>
    </location>
</feature>
<dbReference type="InterPro" id="IPR027417">
    <property type="entry name" value="P-loop_NTPase"/>
</dbReference>
<evidence type="ECO:0000256" key="3">
    <source>
        <dbReference type="ARBA" id="ARBA00022737"/>
    </source>
</evidence>
<dbReference type="PANTHER" id="PTHR24198">
    <property type="entry name" value="ANKYRIN REPEAT AND PROTEIN KINASE DOMAIN-CONTAINING PROTEIN"/>
    <property type="match status" value="1"/>
</dbReference>
<dbReference type="Pfam" id="PF00023">
    <property type="entry name" value="Ank"/>
    <property type="match status" value="1"/>
</dbReference>
<dbReference type="Pfam" id="PF13359">
    <property type="entry name" value="DDE_Tnp_4"/>
    <property type="match status" value="1"/>
</dbReference>
<keyword evidence="2" id="KW-0479">Metal-binding</keyword>
<dbReference type="PROSITE" id="PS50088">
    <property type="entry name" value="ANK_REPEAT"/>
    <property type="match status" value="6"/>
</dbReference>
<evidence type="ECO:0000259" key="7">
    <source>
        <dbReference type="Pfam" id="PF13359"/>
    </source>
</evidence>
<comment type="cofactor">
    <cofactor evidence="1">
        <name>a divalent metal cation</name>
        <dbReference type="ChEBI" id="CHEBI:60240"/>
    </cofactor>
</comment>
<dbReference type="EMBL" id="UYJE01002707">
    <property type="protein sequence ID" value="VDI13039.1"/>
    <property type="molecule type" value="Genomic_DNA"/>
</dbReference>
<evidence type="ECO:0000256" key="5">
    <source>
        <dbReference type="PROSITE-ProRule" id="PRU00023"/>
    </source>
</evidence>
<feature type="repeat" description="ANK" evidence="5">
    <location>
        <begin position="171"/>
        <end position="203"/>
    </location>
</feature>
<feature type="repeat" description="ANK" evidence="5">
    <location>
        <begin position="204"/>
        <end position="236"/>
    </location>
</feature>
<comment type="caution">
    <text evidence="8">The sequence shown here is derived from an EMBL/GenBank/DDBJ whole genome shotgun (WGS) entry which is preliminary data.</text>
</comment>
<dbReference type="PANTHER" id="PTHR24198:SF165">
    <property type="entry name" value="ANKYRIN REPEAT-CONTAINING PROTEIN-RELATED"/>
    <property type="match status" value="1"/>
</dbReference>
<dbReference type="Gene3D" id="1.10.10.10">
    <property type="entry name" value="Winged helix-like DNA-binding domain superfamily/Winged helix DNA-binding domain"/>
    <property type="match status" value="1"/>
</dbReference>
<feature type="repeat" description="ANK" evidence="5">
    <location>
        <begin position="105"/>
        <end position="137"/>
    </location>
</feature>
<dbReference type="InterPro" id="IPR002110">
    <property type="entry name" value="Ankyrin_rpt"/>
</dbReference>
<feature type="domain" description="DDE Tnp4" evidence="7">
    <location>
        <begin position="546"/>
        <end position="664"/>
    </location>
</feature>
<dbReference type="OrthoDB" id="6088889at2759"/>
<feature type="compositionally biased region" description="Basic and acidic residues" evidence="6">
    <location>
        <begin position="416"/>
        <end position="433"/>
    </location>
</feature>
<dbReference type="Gene3D" id="3.30.70.1390">
    <property type="entry name" value="ROC domain from the Parkinson's disease-associated leucine-rich repeat kinase 2"/>
    <property type="match status" value="1"/>
</dbReference>
<protein>
    <recommendedName>
        <fullName evidence="7">DDE Tnp4 domain-containing protein</fullName>
    </recommendedName>
</protein>
<dbReference type="Pfam" id="PF08477">
    <property type="entry name" value="Roc"/>
    <property type="match status" value="1"/>
</dbReference>
<feature type="repeat" description="ANK" evidence="5">
    <location>
        <begin position="138"/>
        <end position="170"/>
    </location>
</feature>
<feature type="repeat" description="ANK" evidence="5">
    <location>
        <begin position="72"/>
        <end position="104"/>
    </location>
</feature>
<sequence length="869" mass="98421">MNNLLYVVQDFLNAVIYGDKKKLLLCLKKGANINHTGGDGKSALHHATLNRKADIVKELIDGCIDLNLKDKDGWTALHSGAWYGKADIMHLLIKKGMCVNLKTNNGSSSLHLAANRGNTDIAHMLIDHDIAINLQDNNGFTALHDCALYENKDIMQLLIDKDIDLNLQTEVGKTALHYAADKNLIESVQILIENGCEKNMQDNKGNTALHIVAEKDSVQWVSYMLDSNCDPNIVNSEGKKPIELTSYRPNRRLFKIFEKTLLPGLPVEVKKFDQKSAQVFASLLEQENYPHYESRVMLVGEHGTGKTTIARYLVGKSPTKPKTKSTDGIELTNGLSYIDRESRTWLVGEQEFTLEEIATSRSLLHKVRRKKSINAIPIGETNLIPDLKHPKSNYQLKTGPNIASTSQASIETVREINDPKDPDDACLKSDSSGDTHTQTITINQPGPLRRLKNFFGVTKTVEEVKVTITKDKFFQMVSKVGKKMLHKKKIAPVIIWDFGGQDVFYSTHQTFLTYRALYMIVMDGSRNLDDPVPYEQYLPGKSGDKTARGRFTNISTRWPGSAHDSHVFRTSAIGQHLENEYQGIGQDVLLGDNGYPCRQFLLTPYRQPAAGRGQARFNRRHCSTRSTIERTFGVWKKRFHILGSEIPIEPDKACRIIIACGLLHKIAIMRNEPEVAEEQLIDNQPQMPPYNDPQDGKGIRDHFATTFLPNKLHHEAQEDRKLEIFSEIRHIFEHTPFKNHIVIDDMIFVNAKDKHDSEMKKIKNVIRSESEKQPTWGEPLPKCFITLELEFASLIKRNIPLITLEHLNGINSAQSIRPLSDTELKVFLKFQHSIGKILYFNEEKLNTHVILSPTFLIDAFKSIVTDRKN</sequence>
<accession>A0A8B6D3M1</accession>
<dbReference type="GO" id="GO:0046872">
    <property type="term" value="F:metal ion binding"/>
    <property type="evidence" value="ECO:0007669"/>
    <property type="project" value="UniProtKB-KW"/>
</dbReference>
<keyword evidence="4 5" id="KW-0040">ANK repeat</keyword>
<keyword evidence="3" id="KW-0677">Repeat</keyword>
<dbReference type="Pfam" id="PF12796">
    <property type="entry name" value="Ank_2"/>
    <property type="match status" value="2"/>
</dbReference>
<evidence type="ECO:0000256" key="6">
    <source>
        <dbReference type="SAM" id="MobiDB-lite"/>
    </source>
</evidence>
<keyword evidence="9" id="KW-1185">Reference proteome</keyword>
<proteinExistence type="predicted"/>
<dbReference type="PROSITE" id="PS50297">
    <property type="entry name" value="ANK_REP_REGION"/>
    <property type="match status" value="5"/>
</dbReference>
<organism evidence="8 9">
    <name type="scientific">Mytilus galloprovincialis</name>
    <name type="common">Mediterranean mussel</name>
    <dbReference type="NCBI Taxonomy" id="29158"/>
    <lineage>
        <taxon>Eukaryota</taxon>
        <taxon>Metazoa</taxon>
        <taxon>Spiralia</taxon>
        <taxon>Lophotrochozoa</taxon>
        <taxon>Mollusca</taxon>
        <taxon>Bivalvia</taxon>
        <taxon>Autobranchia</taxon>
        <taxon>Pteriomorphia</taxon>
        <taxon>Mytilida</taxon>
        <taxon>Mytiloidea</taxon>
        <taxon>Mytilidae</taxon>
        <taxon>Mytilinae</taxon>
        <taxon>Mytilus</taxon>
    </lineage>
</organism>
<dbReference type="Proteomes" id="UP000596742">
    <property type="component" value="Unassembled WGS sequence"/>
</dbReference>
<name>A0A8B6D3M1_MYTGA</name>
<reference evidence="8" key="1">
    <citation type="submission" date="2018-11" db="EMBL/GenBank/DDBJ databases">
        <authorList>
            <person name="Alioto T."/>
            <person name="Alioto T."/>
        </authorList>
    </citation>
    <scope>NUCLEOTIDE SEQUENCE</scope>
</reference>
<evidence type="ECO:0000256" key="4">
    <source>
        <dbReference type="ARBA" id="ARBA00023043"/>
    </source>
</evidence>
<dbReference type="Gene3D" id="1.25.40.20">
    <property type="entry name" value="Ankyrin repeat-containing domain"/>
    <property type="match status" value="2"/>
</dbReference>
<dbReference type="InterPro" id="IPR036770">
    <property type="entry name" value="Ankyrin_rpt-contain_sf"/>
</dbReference>
<dbReference type="InterPro" id="IPR027806">
    <property type="entry name" value="HARBI1_dom"/>
</dbReference>